<feature type="compositionally biased region" description="Basic and acidic residues" evidence="8">
    <location>
        <begin position="389"/>
        <end position="404"/>
    </location>
</feature>
<dbReference type="Pfam" id="PF07653">
    <property type="entry name" value="SH3_2"/>
    <property type="match status" value="1"/>
</dbReference>
<dbReference type="SMART" id="SM00326">
    <property type="entry name" value="SH3"/>
    <property type="match status" value="1"/>
</dbReference>
<feature type="compositionally biased region" description="Polar residues" evidence="8">
    <location>
        <begin position="602"/>
        <end position="613"/>
    </location>
</feature>
<feature type="compositionally biased region" description="Basic and acidic residues" evidence="8">
    <location>
        <begin position="708"/>
        <end position="729"/>
    </location>
</feature>
<keyword evidence="9" id="KW-0812">Transmembrane</keyword>
<dbReference type="PANTHER" id="PTHR23158:SF38">
    <property type="entry name" value="MELANOMA INHIBITORY ACTIVITY PROTEIN 2"/>
    <property type="match status" value="1"/>
</dbReference>
<evidence type="ECO:0000256" key="6">
    <source>
        <dbReference type="ARBA" id="ARBA00023180"/>
    </source>
</evidence>
<dbReference type="Gene3D" id="2.30.30.40">
    <property type="entry name" value="SH3 Domains"/>
    <property type="match status" value="1"/>
</dbReference>
<feature type="compositionally biased region" description="Basic and acidic residues" evidence="8">
    <location>
        <begin position="562"/>
        <end position="575"/>
    </location>
</feature>
<feature type="region of interest" description="Disordered" evidence="8">
    <location>
        <begin position="158"/>
        <end position="344"/>
    </location>
</feature>
<evidence type="ECO:0000256" key="1">
    <source>
        <dbReference type="ARBA" id="ARBA00004389"/>
    </source>
</evidence>
<dbReference type="GO" id="GO:0035459">
    <property type="term" value="P:vesicle cargo loading"/>
    <property type="evidence" value="ECO:0007669"/>
    <property type="project" value="TreeGrafter"/>
</dbReference>
<feature type="compositionally biased region" description="Polar residues" evidence="8">
    <location>
        <begin position="486"/>
        <end position="515"/>
    </location>
</feature>
<reference evidence="12" key="1">
    <citation type="submission" date="2015-09" db="EMBL/GenBank/DDBJ databases">
        <authorList>
            <person name="Sai Rama Sridatta P."/>
        </authorList>
    </citation>
    <scope>NUCLEOTIDE SEQUENCE [LARGE SCALE GENOMIC DNA]</scope>
</reference>
<evidence type="ECO:0000256" key="8">
    <source>
        <dbReference type="SAM" id="MobiDB-lite"/>
    </source>
</evidence>
<dbReference type="GeneTree" id="ENSGT00950000182767"/>
<sequence>MCFVPFNSICSFFISITSLCLCVFAIISLSFSLSSLSPLSLSLSLVCVCTGLMSRVQAIRDHHGKDCRFLSFQRGDTIFVYHKLTGKREDLWAGTIDKQFGYFPKDAVEEEQIYATAEKVVETQRSDFFCLDEYGYPIDSSDLDNGDENDDQKIQIQESGSTQTIPHTDDTNAGSPSASADHSTESPVSAQQSDGEENKNTGDAAAGTHEEPHENSAALNEQGGSPSSSWLGSSVTGWLGLGEEEESGKLTEEEIENEREETQAKTLTSSVTGWLGFGGEGKPDDAVKSREDDKETADSFASTMTGWLSFGRETKTDSAINENDGEREMEEEHEPEVKFRSRRMSLDLEGSQLHEEEKKEMGTLDWLGNGLSQTLGFGVTNQGSGDETNGEREAGETMKEEKEQSASSSWLDMGIGGILGFRKDESEVDERTGRDFKETMEEKTLGQEKGSENIDTSQTQPDQSEPDIQRLEKTLVTEMIPEVGDNSINSSSNKDTNQSNIEEQDQVSQSETEAGSATLAPVEDSGDDASDAASEVDQKDISPQTKLEEKSQAVDEISSIISKERSSEIEGERHQMPKSLGNEGSKDNNREPGEEEIKSTSDTDSDFLTQSDINRGPEFSSVDLNSDSTGQSVGKTEEDQKTGSGDEEGAEILSVNDAEGEGSTEETDVLHREISTTQTEESAEQSQGSGITDESSGKSLPLLSSGTAEERNEPVHGEDEITAHTVKADDDSDTPAVIDNNIDTQTHRGDLGDEAEVQPDEGTSQRFGLFDSTKISPEKATSESTTQVENYEDQEFVSSQDGAESHKR</sequence>
<feature type="compositionally biased region" description="Polar residues" evidence="8">
    <location>
        <begin position="675"/>
        <end position="694"/>
    </location>
</feature>
<dbReference type="InParanoid" id="A0A4W6FM78"/>
<dbReference type="GO" id="GO:0070971">
    <property type="term" value="C:endoplasmic reticulum exit site"/>
    <property type="evidence" value="ECO:0007669"/>
    <property type="project" value="TreeGrafter"/>
</dbReference>
<dbReference type="GO" id="GO:0009306">
    <property type="term" value="P:protein secretion"/>
    <property type="evidence" value="ECO:0007669"/>
    <property type="project" value="TreeGrafter"/>
</dbReference>
<comment type="subcellular location">
    <subcellularLocation>
        <location evidence="1">Endoplasmic reticulum membrane</location>
        <topology evidence="1">Single-pass membrane protein</topology>
    </subcellularLocation>
</comment>
<reference evidence="11" key="3">
    <citation type="submission" date="2025-09" db="UniProtKB">
        <authorList>
            <consortium name="Ensembl"/>
        </authorList>
    </citation>
    <scope>IDENTIFICATION</scope>
</reference>
<reference evidence="11" key="2">
    <citation type="submission" date="2025-08" db="UniProtKB">
        <authorList>
            <consortium name="Ensembl"/>
        </authorList>
    </citation>
    <scope>IDENTIFICATION</scope>
</reference>
<dbReference type="Proteomes" id="UP000314980">
    <property type="component" value="Unassembled WGS sequence"/>
</dbReference>
<feature type="compositionally biased region" description="Basic and acidic residues" evidence="8">
    <location>
        <begin position="281"/>
        <end position="297"/>
    </location>
</feature>
<dbReference type="PANTHER" id="PTHR23158">
    <property type="entry name" value="MELANOMA INHIBITORY ACTIVITY-RELATED"/>
    <property type="match status" value="1"/>
</dbReference>
<name>A0A4W6FM78_LATCA</name>
<feature type="compositionally biased region" description="Polar residues" evidence="8">
    <location>
        <begin position="622"/>
        <end position="634"/>
    </location>
</feature>
<keyword evidence="3" id="KW-0732">Signal</keyword>
<feature type="compositionally biased region" description="Polar residues" evidence="8">
    <location>
        <begin position="375"/>
        <end position="387"/>
    </location>
</feature>
<protein>
    <recommendedName>
        <fullName evidence="10">SH3 domain-containing protein</fullName>
    </recommendedName>
</protein>
<feature type="compositionally biased region" description="Basic and acidic residues" evidence="8">
    <location>
        <begin position="421"/>
        <end position="452"/>
    </location>
</feature>
<feature type="region of interest" description="Disordered" evidence="8">
    <location>
        <begin position="375"/>
        <end position="808"/>
    </location>
</feature>
<accession>A0A4W6FM78</accession>
<evidence type="ECO:0000313" key="12">
    <source>
        <dbReference type="Proteomes" id="UP000314980"/>
    </source>
</evidence>
<evidence type="ECO:0000256" key="3">
    <source>
        <dbReference type="ARBA" id="ARBA00022729"/>
    </source>
</evidence>
<dbReference type="AlphaFoldDB" id="A0A4W6FM78"/>
<keyword evidence="12" id="KW-1185">Reference proteome</keyword>
<feature type="compositionally biased region" description="Low complexity" evidence="8">
    <location>
        <begin position="697"/>
        <end position="706"/>
    </location>
</feature>
<feature type="compositionally biased region" description="Acidic residues" evidence="8">
    <location>
        <begin position="658"/>
        <end position="667"/>
    </location>
</feature>
<feature type="compositionally biased region" description="Low complexity" evidence="8">
    <location>
        <begin position="223"/>
        <end position="238"/>
    </location>
</feature>
<evidence type="ECO:0000259" key="10">
    <source>
        <dbReference type="PROSITE" id="PS50002"/>
    </source>
</evidence>
<proteinExistence type="predicted"/>
<keyword evidence="6" id="KW-0325">Glycoprotein</keyword>
<dbReference type="Ensembl" id="ENSLCAT00010052809.1">
    <property type="protein sequence ID" value="ENSLCAP00010051468.1"/>
    <property type="gene ID" value="ENSLCAG00010023969.1"/>
</dbReference>
<dbReference type="STRING" id="8187.ENSLCAP00010051468"/>
<feature type="domain" description="SH3" evidence="10">
    <location>
        <begin position="51"/>
        <end position="113"/>
    </location>
</feature>
<feature type="compositionally biased region" description="Basic and acidic residues" evidence="8">
    <location>
        <begin position="584"/>
        <end position="601"/>
    </location>
</feature>
<dbReference type="InterPro" id="IPR036028">
    <property type="entry name" value="SH3-like_dom_sf"/>
</dbReference>
<evidence type="ECO:0000256" key="4">
    <source>
        <dbReference type="ARBA" id="ARBA00022824"/>
    </source>
</evidence>
<evidence type="ECO:0000256" key="5">
    <source>
        <dbReference type="ARBA" id="ARBA00023054"/>
    </source>
</evidence>
<feature type="compositionally biased region" description="Basic and acidic residues" evidence="8">
    <location>
        <begin position="536"/>
        <end position="553"/>
    </location>
</feature>
<evidence type="ECO:0000256" key="7">
    <source>
        <dbReference type="PROSITE-ProRule" id="PRU00192"/>
    </source>
</evidence>
<organism evidence="11 12">
    <name type="scientific">Lates calcarifer</name>
    <name type="common">Barramundi</name>
    <name type="synonym">Holocentrus calcarifer</name>
    <dbReference type="NCBI Taxonomy" id="8187"/>
    <lineage>
        <taxon>Eukaryota</taxon>
        <taxon>Metazoa</taxon>
        <taxon>Chordata</taxon>
        <taxon>Craniata</taxon>
        <taxon>Vertebrata</taxon>
        <taxon>Euteleostomi</taxon>
        <taxon>Actinopterygii</taxon>
        <taxon>Neopterygii</taxon>
        <taxon>Teleostei</taxon>
        <taxon>Neoteleostei</taxon>
        <taxon>Acanthomorphata</taxon>
        <taxon>Carangaria</taxon>
        <taxon>Carangaria incertae sedis</taxon>
        <taxon>Centropomidae</taxon>
        <taxon>Lates</taxon>
    </lineage>
</organism>
<feature type="compositionally biased region" description="Polar residues" evidence="8">
    <location>
        <begin position="158"/>
        <end position="193"/>
    </location>
</feature>
<keyword evidence="9" id="KW-0472">Membrane</keyword>
<dbReference type="PROSITE" id="PS50002">
    <property type="entry name" value="SH3"/>
    <property type="match status" value="1"/>
</dbReference>
<keyword evidence="4" id="KW-0256">Endoplasmic reticulum</keyword>
<dbReference type="InterPro" id="IPR001452">
    <property type="entry name" value="SH3_domain"/>
</dbReference>
<evidence type="ECO:0000256" key="2">
    <source>
        <dbReference type="ARBA" id="ARBA00022443"/>
    </source>
</evidence>
<feature type="compositionally biased region" description="Acidic residues" evidence="8">
    <location>
        <begin position="323"/>
        <end position="334"/>
    </location>
</feature>
<keyword evidence="2 7" id="KW-0728">SH3 domain</keyword>
<dbReference type="GO" id="GO:0005789">
    <property type="term" value="C:endoplasmic reticulum membrane"/>
    <property type="evidence" value="ECO:0007669"/>
    <property type="project" value="UniProtKB-SubCell"/>
</dbReference>
<evidence type="ECO:0000256" key="9">
    <source>
        <dbReference type="SAM" id="Phobius"/>
    </source>
</evidence>
<keyword evidence="5" id="KW-0175">Coiled coil</keyword>
<dbReference type="GO" id="GO:0006888">
    <property type="term" value="P:endoplasmic reticulum to Golgi vesicle-mediated transport"/>
    <property type="evidence" value="ECO:0007669"/>
    <property type="project" value="TreeGrafter"/>
</dbReference>
<feature type="transmembrane region" description="Helical" evidence="9">
    <location>
        <begin position="12"/>
        <end position="33"/>
    </location>
</feature>
<keyword evidence="9" id="KW-1133">Transmembrane helix</keyword>
<dbReference type="InterPro" id="IPR051500">
    <property type="entry name" value="cTAGE_MIA/OTOR"/>
</dbReference>
<dbReference type="SUPFAM" id="SSF50044">
    <property type="entry name" value="SH3-domain"/>
    <property type="match status" value="1"/>
</dbReference>
<feature type="compositionally biased region" description="Polar residues" evidence="8">
    <location>
        <begin position="453"/>
        <end position="463"/>
    </location>
</feature>
<evidence type="ECO:0000313" key="11">
    <source>
        <dbReference type="Ensembl" id="ENSLCAP00010051468.1"/>
    </source>
</evidence>